<protein>
    <recommendedName>
        <fullName evidence="1">Sialidase domain-containing protein</fullName>
    </recommendedName>
</protein>
<feature type="domain" description="Sialidase" evidence="1">
    <location>
        <begin position="135"/>
        <end position="342"/>
    </location>
</feature>
<evidence type="ECO:0000313" key="3">
    <source>
        <dbReference type="Proteomes" id="UP001519287"/>
    </source>
</evidence>
<dbReference type="PANTHER" id="PTHR43752:SF2">
    <property type="entry name" value="BNR_ASP-BOX REPEAT FAMILY PROTEIN"/>
    <property type="match status" value="1"/>
</dbReference>
<evidence type="ECO:0000313" key="2">
    <source>
        <dbReference type="EMBL" id="MBP1990406.1"/>
    </source>
</evidence>
<dbReference type="RefSeq" id="WP_209971191.1">
    <property type="nucleotide sequence ID" value="NZ_JAGGLB010000005.1"/>
</dbReference>
<comment type="caution">
    <text evidence="2">The sequence shown here is derived from an EMBL/GenBank/DDBJ whole genome shotgun (WGS) entry which is preliminary data.</text>
</comment>
<dbReference type="Gene3D" id="2.120.10.10">
    <property type="match status" value="1"/>
</dbReference>
<dbReference type="EMBL" id="JAGGLB010000005">
    <property type="protein sequence ID" value="MBP1990406.1"/>
    <property type="molecule type" value="Genomic_DNA"/>
</dbReference>
<sequence length="389" mass="43607">MKIARIIPMTYTPGKLEYASFIRGGIGADYHQEPRFFQFPDGQVMMYWAAYDFDECASNLVKLYSITKDRGLTWSDPQVYMANYPEGVPYFVCMLQLRTSGKALMLHTQTRHNIEVDEADSTFTAHSDYFKSQTRIFIRRSADNGITFDHGEELPYLDISGGKSLPGVGFYGSIDELIQLQSGRIAVAFSYLDPDRSDSGKGLQHYTAVCLLSDDEGRTWRRSGEITCDTPRGVMEVQIVETAPDRLYCLFRTKGGYLYQTVSEDGGENWQAAAPSMLPAPESMARMIKLQSGSLLVIWNNISSTTQQPRHPLVAAISRDGGRTWGDPRIIAREAGTNQLSNHGVIQLDDGRILLGISHYRDIRPMTSDLDMAIFDEAWLQDLEGGMGM</sequence>
<dbReference type="Pfam" id="PF13088">
    <property type="entry name" value="BNR_2"/>
    <property type="match status" value="1"/>
</dbReference>
<name>A0ABS4ITQ7_9BACL</name>
<dbReference type="InterPro" id="IPR036278">
    <property type="entry name" value="Sialidase_sf"/>
</dbReference>
<organism evidence="2 3">
    <name type="scientific">Paenibacillus eucommiae</name>
    <dbReference type="NCBI Taxonomy" id="1355755"/>
    <lineage>
        <taxon>Bacteria</taxon>
        <taxon>Bacillati</taxon>
        <taxon>Bacillota</taxon>
        <taxon>Bacilli</taxon>
        <taxon>Bacillales</taxon>
        <taxon>Paenibacillaceae</taxon>
        <taxon>Paenibacillus</taxon>
    </lineage>
</organism>
<dbReference type="CDD" id="cd15482">
    <property type="entry name" value="Sialidase_non-viral"/>
    <property type="match status" value="1"/>
</dbReference>
<proteinExistence type="predicted"/>
<dbReference type="PANTHER" id="PTHR43752">
    <property type="entry name" value="BNR/ASP-BOX REPEAT FAMILY PROTEIN"/>
    <property type="match status" value="1"/>
</dbReference>
<evidence type="ECO:0000259" key="1">
    <source>
        <dbReference type="Pfam" id="PF13088"/>
    </source>
</evidence>
<dbReference type="Proteomes" id="UP001519287">
    <property type="component" value="Unassembled WGS sequence"/>
</dbReference>
<reference evidence="2 3" key="1">
    <citation type="submission" date="2021-03" db="EMBL/GenBank/DDBJ databases">
        <title>Genomic Encyclopedia of Type Strains, Phase IV (KMG-IV): sequencing the most valuable type-strain genomes for metagenomic binning, comparative biology and taxonomic classification.</title>
        <authorList>
            <person name="Goeker M."/>
        </authorList>
    </citation>
    <scope>NUCLEOTIDE SEQUENCE [LARGE SCALE GENOMIC DNA]</scope>
    <source>
        <strain evidence="2 3">DSM 26048</strain>
    </source>
</reference>
<keyword evidence="3" id="KW-1185">Reference proteome</keyword>
<gene>
    <name evidence="2" type="ORF">J2Z66_002012</name>
</gene>
<dbReference type="SUPFAM" id="SSF50939">
    <property type="entry name" value="Sialidases"/>
    <property type="match status" value="1"/>
</dbReference>
<dbReference type="InterPro" id="IPR011040">
    <property type="entry name" value="Sialidase"/>
</dbReference>
<accession>A0ABS4ITQ7</accession>